<evidence type="ECO:0000256" key="1">
    <source>
        <dbReference type="ARBA" id="ARBA00023157"/>
    </source>
</evidence>
<feature type="transmembrane region" description="Helical" evidence="3">
    <location>
        <begin position="318"/>
        <end position="339"/>
    </location>
</feature>
<evidence type="ECO:0000313" key="6">
    <source>
        <dbReference type="Proteomes" id="UP000276133"/>
    </source>
</evidence>
<dbReference type="SUPFAM" id="SSF50494">
    <property type="entry name" value="Trypsin-like serine proteases"/>
    <property type="match status" value="1"/>
</dbReference>
<keyword evidence="2" id="KW-0720">Serine protease</keyword>
<gene>
    <name evidence="5" type="ORF">BpHYR1_006522</name>
</gene>
<reference evidence="5 6" key="1">
    <citation type="journal article" date="2018" name="Sci. Rep.">
        <title>Genomic signatures of local adaptation to the degree of environmental predictability in rotifers.</title>
        <authorList>
            <person name="Franch-Gras L."/>
            <person name="Hahn C."/>
            <person name="Garcia-Roger E.M."/>
            <person name="Carmona M.J."/>
            <person name="Serra M."/>
            <person name="Gomez A."/>
        </authorList>
    </citation>
    <scope>NUCLEOTIDE SEQUENCE [LARGE SCALE GENOMIC DNA]</scope>
    <source>
        <strain evidence="5">HYR1</strain>
    </source>
</reference>
<keyword evidence="3" id="KW-0812">Transmembrane</keyword>
<feature type="domain" description="Peptidase S1" evidence="4">
    <location>
        <begin position="34"/>
        <end position="287"/>
    </location>
</feature>
<dbReference type="AlphaFoldDB" id="A0A3M7PKT9"/>
<keyword evidence="6" id="KW-1185">Reference proteome</keyword>
<dbReference type="STRING" id="10195.A0A3M7PKT9"/>
<accession>A0A3M7PKT9</accession>
<dbReference type="PROSITE" id="PS00134">
    <property type="entry name" value="TRYPSIN_HIS"/>
    <property type="match status" value="1"/>
</dbReference>
<dbReference type="PANTHER" id="PTHR24252:SF7">
    <property type="entry name" value="HYALIN"/>
    <property type="match status" value="1"/>
</dbReference>
<dbReference type="InterPro" id="IPR001254">
    <property type="entry name" value="Trypsin_dom"/>
</dbReference>
<comment type="caution">
    <text evidence="5">The sequence shown here is derived from an EMBL/GenBank/DDBJ whole genome shotgun (WGS) entry which is preliminary data.</text>
</comment>
<dbReference type="InterPro" id="IPR001314">
    <property type="entry name" value="Peptidase_S1A"/>
</dbReference>
<keyword evidence="3" id="KW-1133">Transmembrane helix</keyword>
<dbReference type="SMART" id="SM00020">
    <property type="entry name" value="Tryp_SPc"/>
    <property type="match status" value="1"/>
</dbReference>
<organism evidence="5 6">
    <name type="scientific">Brachionus plicatilis</name>
    <name type="common">Marine rotifer</name>
    <name type="synonym">Brachionus muelleri</name>
    <dbReference type="NCBI Taxonomy" id="10195"/>
    <lineage>
        <taxon>Eukaryota</taxon>
        <taxon>Metazoa</taxon>
        <taxon>Spiralia</taxon>
        <taxon>Gnathifera</taxon>
        <taxon>Rotifera</taxon>
        <taxon>Eurotatoria</taxon>
        <taxon>Monogononta</taxon>
        <taxon>Pseudotrocha</taxon>
        <taxon>Ploima</taxon>
        <taxon>Brachionidae</taxon>
        <taxon>Brachionus</taxon>
    </lineage>
</organism>
<keyword evidence="2" id="KW-0645">Protease</keyword>
<keyword evidence="1" id="KW-1015">Disulfide bond</keyword>
<name>A0A3M7PKT9_BRAPC</name>
<evidence type="ECO:0000256" key="3">
    <source>
        <dbReference type="SAM" id="Phobius"/>
    </source>
</evidence>
<dbReference type="PRINTS" id="PR00722">
    <property type="entry name" value="CHYMOTRYPSIN"/>
</dbReference>
<proteinExistence type="predicted"/>
<evidence type="ECO:0000259" key="4">
    <source>
        <dbReference type="PROSITE" id="PS50240"/>
    </source>
</evidence>
<dbReference type="OrthoDB" id="9425590at2759"/>
<dbReference type="InterPro" id="IPR018114">
    <property type="entry name" value="TRYPSIN_HIS"/>
</dbReference>
<dbReference type="PROSITE" id="PS50240">
    <property type="entry name" value="TRYPSIN_DOM"/>
    <property type="match status" value="1"/>
</dbReference>
<sequence length="340" mass="37815">MKTQYCLCQNCSNGGTPPFCDECGVSNAVPNIRIVGGIEAVPNSWPSMALIIFDYMDFFLAKPTQIRCGGTVINKDSILTAAHCFITTLTLSNGLNFKVKPNFFYPTYESMYSVYLGVHSIFGHSSFYEIKSFTLHPNYDERKLNESDVGIIRLKDEIIFNNSIQPACLPYLKDSQYPTKMNIESWAAGWGTLSYGGSTSYTLQNVKITLACCSSGSILYAGEEEGGKDTCQGDSGGPLFIKDNYNGQEKYIIVGITSFGEGCALPGKLGGYMKVSWFLNWITKIVMADKNTLNNGIEIVNTHPTDFFTTSFWMNETLINISPIIIFNNYCFILFGLFFI</sequence>
<dbReference type="InterPro" id="IPR043504">
    <property type="entry name" value="Peptidase_S1_PA_chymotrypsin"/>
</dbReference>
<dbReference type="PANTHER" id="PTHR24252">
    <property type="entry name" value="ACROSIN-RELATED"/>
    <property type="match status" value="1"/>
</dbReference>
<evidence type="ECO:0000256" key="2">
    <source>
        <dbReference type="RuleBase" id="RU363034"/>
    </source>
</evidence>
<dbReference type="GO" id="GO:0004252">
    <property type="term" value="F:serine-type endopeptidase activity"/>
    <property type="evidence" value="ECO:0007669"/>
    <property type="project" value="InterPro"/>
</dbReference>
<keyword evidence="3" id="KW-0472">Membrane</keyword>
<dbReference type="EMBL" id="REGN01010111">
    <property type="protein sequence ID" value="RMZ99679.1"/>
    <property type="molecule type" value="Genomic_DNA"/>
</dbReference>
<dbReference type="InterPro" id="IPR033116">
    <property type="entry name" value="TRYPSIN_SER"/>
</dbReference>
<protein>
    <submittedName>
        <fullName evidence="5">Trypsin I-P1-like</fullName>
    </submittedName>
</protein>
<dbReference type="CDD" id="cd00190">
    <property type="entry name" value="Tryp_SPc"/>
    <property type="match status" value="1"/>
</dbReference>
<dbReference type="InterPro" id="IPR009003">
    <property type="entry name" value="Peptidase_S1_PA"/>
</dbReference>
<dbReference type="GO" id="GO:0006508">
    <property type="term" value="P:proteolysis"/>
    <property type="evidence" value="ECO:0007669"/>
    <property type="project" value="UniProtKB-KW"/>
</dbReference>
<evidence type="ECO:0000313" key="5">
    <source>
        <dbReference type="EMBL" id="RMZ99679.1"/>
    </source>
</evidence>
<dbReference type="Pfam" id="PF00089">
    <property type="entry name" value="Trypsin"/>
    <property type="match status" value="1"/>
</dbReference>
<keyword evidence="2" id="KW-0378">Hydrolase</keyword>
<dbReference type="PROSITE" id="PS00135">
    <property type="entry name" value="TRYPSIN_SER"/>
    <property type="match status" value="1"/>
</dbReference>
<dbReference type="Proteomes" id="UP000276133">
    <property type="component" value="Unassembled WGS sequence"/>
</dbReference>
<dbReference type="Gene3D" id="2.40.10.10">
    <property type="entry name" value="Trypsin-like serine proteases"/>
    <property type="match status" value="1"/>
</dbReference>